<gene>
    <name evidence="8" type="ORF">FAZ15_09720</name>
</gene>
<dbReference type="RefSeq" id="WP_136901107.1">
    <property type="nucleotide sequence ID" value="NZ_SUME01000003.1"/>
</dbReference>
<dbReference type="InterPro" id="IPR020846">
    <property type="entry name" value="MFS_dom"/>
</dbReference>
<feature type="transmembrane region" description="Helical" evidence="6">
    <location>
        <begin position="208"/>
        <end position="239"/>
    </location>
</feature>
<dbReference type="GO" id="GO:1990961">
    <property type="term" value="P:xenobiotic detoxification by transmembrane export across the plasma membrane"/>
    <property type="evidence" value="ECO:0007669"/>
    <property type="project" value="TreeGrafter"/>
</dbReference>
<evidence type="ECO:0000256" key="5">
    <source>
        <dbReference type="ARBA" id="ARBA00023136"/>
    </source>
</evidence>
<feature type="transmembrane region" description="Helical" evidence="6">
    <location>
        <begin position="52"/>
        <end position="73"/>
    </location>
</feature>
<reference evidence="8 9" key="1">
    <citation type="submission" date="2019-04" db="EMBL/GenBank/DDBJ databases">
        <title>Sphingobacterium olei sp. nov., isolated from oil-contaminated soil.</title>
        <authorList>
            <person name="Liu B."/>
        </authorList>
    </citation>
    <scope>NUCLEOTIDE SEQUENCE [LARGE SCALE GENOMIC DNA]</scope>
    <source>
        <strain evidence="8 9">HAL-9</strain>
    </source>
</reference>
<feature type="transmembrane region" description="Helical" evidence="6">
    <location>
        <begin position="369"/>
        <end position="389"/>
    </location>
</feature>
<dbReference type="SUPFAM" id="SSF103473">
    <property type="entry name" value="MFS general substrate transporter"/>
    <property type="match status" value="1"/>
</dbReference>
<evidence type="ECO:0000313" key="9">
    <source>
        <dbReference type="Proteomes" id="UP000306808"/>
    </source>
</evidence>
<feature type="transmembrane region" description="Helical" evidence="6">
    <location>
        <begin position="166"/>
        <end position="187"/>
    </location>
</feature>
<dbReference type="PANTHER" id="PTHR23502:SF132">
    <property type="entry name" value="POLYAMINE TRANSPORTER 2-RELATED"/>
    <property type="match status" value="1"/>
</dbReference>
<evidence type="ECO:0000313" key="8">
    <source>
        <dbReference type="EMBL" id="TJZ61460.1"/>
    </source>
</evidence>
<dbReference type="PROSITE" id="PS50850">
    <property type="entry name" value="MFS"/>
    <property type="match status" value="1"/>
</dbReference>
<keyword evidence="9" id="KW-1185">Reference proteome</keyword>
<feature type="transmembrane region" description="Helical" evidence="6">
    <location>
        <begin position="136"/>
        <end position="154"/>
    </location>
</feature>
<feature type="transmembrane region" description="Helical" evidence="6">
    <location>
        <begin position="342"/>
        <end position="363"/>
    </location>
</feature>
<sequence>MKLLKKEHEQVASVLAFALIPISGLAMDVYLPSFPDMASDLQTSASNIKLTLSIYLITYGISQLFVGSVVDSFGRYRINILSILIFTITSMAIIFAPNVYWIFGYRFLQGVAISFIVVCKRSFFIDVYTGDKRKHYTSMLTVVWATAPILAPFLGGYLQEYVGWRANFYFLFFYGLIMLLLEIRYSGETIKSRQPFDLKSIIKVYKKLLSHVDFTVGVILLGFSYTMVMVFGMSIPFIVEHSYHLSPIVSGYSALLSGVAIFLGGISGKLLINRPFYQKLFVANMIQMITALLMFFSADLSIGLPGLLLFVFIIHLCQGFTYNVYFTYCITRFPENAGTSSGIASGVCYIIFSFLSYVIANFLNVQDQFGLAISYMFCIGVILLLLLIFKPAISSQVSLQGE</sequence>
<comment type="subcellular location">
    <subcellularLocation>
        <location evidence="1">Membrane</location>
        <topology evidence="1">Multi-pass membrane protein</topology>
    </subcellularLocation>
</comment>
<keyword evidence="4 6" id="KW-1133">Transmembrane helix</keyword>
<evidence type="ECO:0000256" key="4">
    <source>
        <dbReference type="ARBA" id="ARBA00022989"/>
    </source>
</evidence>
<dbReference type="PANTHER" id="PTHR23502">
    <property type="entry name" value="MAJOR FACILITATOR SUPERFAMILY"/>
    <property type="match status" value="1"/>
</dbReference>
<feature type="domain" description="Major facilitator superfamily (MFS) profile" evidence="7">
    <location>
        <begin position="12"/>
        <end position="398"/>
    </location>
</feature>
<keyword evidence="3 6" id="KW-0812">Transmembrane</keyword>
<feature type="transmembrane region" description="Helical" evidence="6">
    <location>
        <begin position="304"/>
        <end position="330"/>
    </location>
</feature>
<name>A0A4U0P2W4_9SPHI</name>
<feature type="transmembrane region" description="Helical" evidence="6">
    <location>
        <begin position="80"/>
        <end position="101"/>
    </location>
</feature>
<feature type="transmembrane region" description="Helical" evidence="6">
    <location>
        <begin position="107"/>
        <end position="124"/>
    </location>
</feature>
<dbReference type="Gene3D" id="1.20.1720.10">
    <property type="entry name" value="Multidrug resistance protein D"/>
    <property type="match status" value="1"/>
</dbReference>
<evidence type="ECO:0000259" key="7">
    <source>
        <dbReference type="PROSITE" id="PS50850"/>
    </source>
</evidence>
<dbReference type="Proteomes" id="UP000306808">
    <property type="component" value="Unassembled WGS sequence"/>
</dbReference>
<dbReference type="InterPro" id="IPR036259">
    <property type="entry name" value="MFS_trans_sf"/>
</dbReference>
<dbReference type="InterPro" id="IPR011701">
    <property type="entry name" value="MFS"/>
</dbReference>
<dbReference type="OrthoDB" id="9814303at2"/>
<organism evidence="8 9">
    <name type="scientific">Sphingobacterium olei</name>
    <dbReference type="NCBI Taxonomy" id="2571155"/>
    <lineage>
        <taxon>Bacteria</taxon>
        <taxon>Pseudomonadati</taxon>
        <taxon>Bacteroidota</taxon>
        <taxon>Sphingobacteriia</taxon>
        <taxon>Sphingobacteriales</taxon>
        <taxon>Sphingobacteriaceae</taxon>
        <taxon>Sphingobacterium</taxon>
    </lineage>
</organism>
<evidence type="ECO:0000256" key="2">
    <source>
        <dbReference type="ARBA" id="ARBA00022448"/>
    </source>
</evidence>
<evidence type="ECO:0000256" key="6">
    <source>
        <dbReference type="SAM" id="Phobius"/>
    </source>
</evidence>
<evidence type="ECO:0000256" key="3">
    <source>
        <dbReference type="ARBA" id="ARBA00022692"/>
    </source>
</evidence>
<feature type="transmembrane region" description="Helical" evidence="6">
    <location>
        <begin position="245"/>
        <end position="268"/>
    </location>
</feature>
<dbReference type="EMBL" id="SUME01000003">
    <property type="protein sequence ID" value="TJZ61460.1"/>
    <property type="molecule type" value="Genomic_DNA"/>
</dbReference>
<dbReference type="AlphaFoldDB" id="A0A4U0P2W4"/>
<proteinExistence type="predicted"/>
<protein>
    <submittedName>
        <fullName evidence="8">Multidrug effflux MFS transporter</fullName>
    </submittedName>
</protein>
<comment type="caution">
    <text evidence="8">The sequence shown here is derived from an EMBL/GenBank/DDBJ whole genome shotgun (WGS) entry which is preliminary data.</text>
</comment>
<evidence type="ECO:0000256" key="1">
    <source>
        <dbReference type="ARBA" id="ARBA00004141"/>
    </source>
</evidence>
<dbReference type="GO" id="GO:0005886">
    <property type="term" value="C:plasma membrane"/>
    <property type="evidence" value="ECO:0007669"/>
    <property type="project" value="TreeGrafter"/>
</dbReference>
<feature type="transmembrane region" description="Helical" evidence="6">
    <location>
        <begin position="280"/>
        <end position="298"/>
    </location>
</feature>
<keyword evidence="2" id="KW-0813">Transport</keyword>
<dbReference type="Pfam" id="PF07690">
    <property type="entry name" value="MFS_1"/>
    <property type="match status" value="1"/>
</dbReference>
<keyword evidence="5 6" id="KW-0472">Membrane</keyword>
<feature type="transmembrane region" description="Helical" evidence="6">
    <location>
        <begin position="12"/>
        <end position="32"/>
    </location>
</feature>
<dbReference type="GO" id="GO:0015385">
    <property type="term" value="F:sodium:proton antiporter activity"/>
    <property type="evidence" value="ECO:0007669"/>
    <property type="project" value="TreeGrafter"/>
</dbReference>
<accession>A0A4U0P2W4</accession>